<dbReference type="Proteomes" id="UP000257109">
    <property type="component" value="Unassembled WGS sequence"/>
</dbReference>
<reference evidence="2" key="1">
    <citation type="submission" date="2018-05" db="EMBL/GenBank/DDBJ databases">
        <title>Draft genome of Mucuna pruriens seed.</title>
        <authorList>
            <person name="Nnadi N.E."/>
            <person name="Vos R."/>
            <person name="Hasami M.H."/>
            <person name="Devisetty U.K."/>
            <person name="Aguiy J.C."/>
        </authorList>
    </citation>
    <scope>NUCLEOTIDE SEQUENCE [LARGE SCALE GENOMIC DNA]</scope>
    <source>
        <strain evidence="2">JCA_2017</strain>
    </source>
</reference>
<comment type="caution">
    <text evidence="2">The sequence shown here is derived from an EMBL/GenBank/DDBJ whole genome shotgun (WGS) entry which is preliminary data.</text>
</comment>
<evidence type="ECO:0000313" key="2">
    <source>
        <dbReference type="EMBL" id="RDX97281.1"/>
    </source>
</evidence>
<dbReference type="OrthoDB" id="1746852at2759"/>
<evidence type="ECO:0000256" key="1">
    <source>
        <dbReference type="SAM" id="MobiDB-lite"/>
    </source>
</evidence>
<keyword evidence="3" id="KW-1185">Reference proteome</keyword>
<dbReference type="AlphaFoldDB" id="A0A371H3B8"/>
<feature type="region of interest" description="Disordered" evidence="1">
    <location>
        <begin position="1"/>
        <end position="51"/>
    </location>
</feature>
<feature type="compositionally biased region" description="Basic residues" evidence="1">
    <location>
        <begin position="35"/>
        <end position="45"/>
    </location>
</feature>
<organism evidence="2 3">
    <name type="scientific">Mucuna pruriens</name>
    <name type="common">Velvet bean</name>
    <name type="synonym">Dolichos pruriens</name>
    <dbReference type="NCBI Taxonomy" id="157652"/>
    <lineage>
        <taxon>Eukaryota</taxon>
        <taxon>Viridiplantae</taxon>
        <taxon>Streptophyta</taxon>
        <taxon>Embryophyta</taxon>
        <taxon>Tracheophyta</taxon>
        <taxon>Spermatophyta</taxon>
        <taxon>Magnoliopsida</taxon>
        <taxon>eudicotyledons</taxon>
        <taxon>Gunneridae</taxon>
        <taxon>Pentapetalae</taxon>
        <taxon>rosids</taxon>
        <taxon>fabids</taxon>
        <taxon>Fabales</taxon>
        <taxon>Fabaceae</taxon>
        <taxon>Papilionoideae</taxon>
        <taxon>50 kb inversion clade</taxon>
        <taxon>NPAAA clade</taxon>
        <taxon>indigoferoid/millettioid clade</taxon>
        <taxon>Phaseoleae</taxon>
        <taxon>Mucuna</taxon>
    </lineage>
</organism>
<evidence type="ECO:0000313" key="3">
    <source>
        <dbReference type="Proteomes" id="UP000257109"/>
    </source>
</evidence>
<gene>
    <name evidence="2" type="ORF">CR513_19966</name>
</gene>
<proteinExistence type="predicted"/>
<feature type="non-terminal residue" evidence="2">
    <location>
        <position position="1"/>
    </location>
</feature>
<sequence length="194" mass="21464">MLDVEDLDRKAGPRGPIESVCSAPDEQGREEEHPKVRRERSRSRRGALAPRRGTIATISGGKLMPQRFAGERVPIKGIIELETTFEDEAGVKTILVLYTVVDAEASYNIIMGRLALNRLGAVVSTYHLCMKFSVGQVVATVLADTGMAKRCYKDSLRVGSTTTRSGVNVLDLDLDPRHFHAEERPYPVEDLKEV</sequence>
<dbReference type="EMBL" id="QJKJ01003693">
    <property type="protein sequence ID" value="RDX97281.1"/>
    <property type="molecule type" value="Genomic_DNA"/>
</dbReference>
<accession>A0A371H3B8</accession>
<protein>
    <submittedName>
        <fullName evidence="2">Uncharacterized protein</fullName>
    </submittedName>
</protein>
<name>A0A371H3B8_MUCPR</name>